<dbReference type="CDD" id="cd11058">
    <property type="entry name" value="CYP60B-like"/>
    <property type="match status" value="1"/>
</dbReference>
<dbReference type="GO" id="GO:0003677">
    <property type="term" value="F:DNA binding"/>
    <property type="evidence" value="ECO:0007669"/>
    <property type="project" value="UniProtKB-KW"/>
</dbReference>
<evidence type="ECO:0000313" key="10">
    <source>
        <dbReference type="Proteomes" id="UP000297452"/>
    </source>
</evidence>
<keyword evidence="1 8" id="KW-0479">Metal-binding</keyword>
<keyword evidence="8" id="KW-0408">Iron</keyword>
<dbReference type="PANTHER" id="PTHR36206:SF4">
    <property type="entry name" value="HYPOTHETICAL CONSERVED PROTEIN (EUROFUNG)-RELATED"/>
    <property type="match status" value="1"/>
</dbReference>
<keyword evidence="5" id="KW-0238">DNA-binding</keyword>
<dbReference type="GO" id="GO:0020037">
    <property type="term" value="F:heme binding"/>
    <property type="evidence" value="ECO:0007669"/>
    <property type="project" value="InterPro"/>
</dbReference>
<gene>
    <name evidence="9" type="ORF">BOTNAR_0008g00080</name>
</gene>
<dbReference type="InterPro" id="IPR001128">
    <property type="entry name" value="Cyt_P450"/>
</dbReference>
<keyword evidence="4" id="KW-0843">Virulence</keyword>
<keyword evidence="8" id="KW-0349">Heme</keyword>
<sequence>MGFTAIIATILEENKVIVAFLALPAYPISCAIYNIYFHPLAKFPGPKLWTASRLPFIYYLLTGQLVKKVKEFHEIYGEFYRLAPDEVSFASEQAWNNIYTFRRGHKRALRDKIREAAERPENSIRGARINITDWLNFFTMEIIGDLAFGAPFGCLEKGEYHHWVRTLFSYLKGMSIAAAPRFYSTAYAEKMINRRLDTKSDRPDFMTPFMRNNINLENMSREEIVSSFNFIIVGGSETSATVMTGIFNHLTKKKNKRILDRLCNDIRTKFIEEKDITLDAIQNTPVPYLEAVINEGLRICNPIPSGLPRVVPEGGDEYCGIFLPGGTRLAVRTYATNRSKNIFADPDEFVPERWLPKDQQPKRYANDQLSASKPFSVGFHSCLGKPLAWAEIRLAVTRLLWTFEFSVDAEDEVDFDKQELVVGLAASKTARINIRVLRPRTPIVETEQEYRYFCFFTENTTRRLCGFFESKLWSHLMLQAGEQERPIRHAMSAIGALDLILHTKEQKPHSLVTRSTIEDHHIFAIKQYDKAVKLMKTDIAERGHSLRTALLFCLLIVCFENLYGTQQSATVHIIAGIRLIEAYHHDHTSRSDKSPLQKAEESNASTDSVTFGIASPVPSDVEDEIYQAFGLLEIASLSFNVEGRGMAYHMLAKDSGSSCAKNMPSRFVSLLEAKAYWDLIMRRLLHLLPTLNTAQATMRGYEDDNETAVIMKPSSAVVEEQERYLAELISWHEAFTPVLQKCRLFPSSRDFAGATILKLRWILCRIAINSALIPSQVALDQYLEDFREVLNSAKDLMSHPAWTGNFTFDSGIISQIYVVALKCRNFPIRSEAISLLLSKSWREGVWDSAVAGNIAKAIVSLEEEGRKAGFIPESKRVYQTSMRFDLQKRIGTVKCFRSISNPSERCYPITKSIKW</sequence>
<dbReference type="SUPFAM" id="SSF48264">
    <property type="entry name" value="Cytochrome P450"/>
    <property type="match status" value="1"/>
</dbReference>
<dbReference type="AlphaFoldDB" id="A0A4Z1JK26"/>
<dbReference type="Gene3D" id="1.10.630.10">
    <property type="entry name" value="Cytochrome P450"/>
    <property type="match status" value="1"/>
</dbReference>
<dbReference type="GO" id="GO:0016705">
    <property type="term" value="F:oxidoreductase activity, acting on paired donors, with incorporation or reduction of molecular oxygen"/>
    <property type="evidence" value="ECO:0007669"/>
    <property type="project" value="InterPro"/>
</dbReference>
<keyword evidence="10" id="KW-1185">Reference proteome</keyword>
<dbReference type="InterPro" id="IPR021858">
    <property type="entry name" value="Fun_TF"/>
</dbReference>
<comment type="cofactor">
    <cofactor evidence="8">
        <name>heme</name>
        <dbReference type="ChEBI" id="CHEBI:30413"/>
    </cofactor>
</comment>
<dbReference type="OrthoDB" id="3598904at2759"/>
<dbReference type="InterPro" id="IPR002401">
    <property type="entry name" value="Cyt_P450_E_grp-I"/>
</dbReference>
<keyword evidence="6" id="KW-0804">Transcription</keyword>
<evidence type="ECO:0000256" key="7">
    <source>
        <dbReference type="ARBA" id="ARBA00023242"/>
    </source>
</evidence>
<comment type="caution">
    <text evidence="9">The sequence shown here is derived from an EMBL/GenBank/DDBJ whole genome shotgun (WGS) entry which is preliminary data.</text>
</comment>
<evidence type="ECO:0008006" key="11">
    <source>
        <dbReference type="Google" id="ProtNLM"/>
    </source>
</evidence>
<dbReference type="GO" id="GO:0004497">
    <property type="term" value="F:monooxygenase activity"/>
    <property type="evidence" value="ECO:0007669"/>
    <property type="project" value="InterPro"/>
</dbReference>
<evidence type="ECO:0000256" key="2">
    <source>
        <dbReference type="ARBA" id="ARBA00022833"/>
    </source>
</evidence>
<keyword evidence="2" id="KW-0862">Zinc</keyword>
<protein>
    <recommendedName>
        <fullName evidence="11">Transcription factor domain-containing protein</fullName>
    </recommendedName>
</protein>
<dbReference type="GO" id="GO:0005506">
    <property type="term" value="F:iron ion binding"/>
    <property type="evidence" value="ECO:0007669"/>
    <property type="project" value="InterPro"/>
</dbReference>
<dbReference type="EMBL" id="PQXJ01000008">
    <property type="protein sequence ID" value="TGO69643.1"/>
    <property type="molecule type" value="Genomic_DNA"/>
</dbReference>
<keyword evidence="3" id="KW-0805">Transcription regulation</keyword>
<name>A0A4Z1JK26_9HELO</name>
<proteinExistence type="predicted"/>
<dbReference type="Proteomes" id="UP000297452">
    <property type="component" value="Unassembled WGS sequence"/>
</dbReference>
<evidence type="ECO:0000256" key="3">
    <source>
        <dbReference type="ARBA" id="ARBA00023015"/>
    </source>
</evidence>
<dbReference type="InterPro" id="IPR052360">
    <property type="entry name" value="Transcr_Regulatory_Proteins"/>
</dbReference>
<evidence type="ECO:0000256" key="4">
    <source>
        <dbReference type="ARBA" id="ARBA00023026"/>
    </source>
</evidence>
<keyword evidence="7" id="KW-0539">Nucleus</keyword>
<dbReference type="Pfam" id="PF11951">
    <property type="entry name" value="Fungal_trans_2"/>
    <property type="match status" value="1"/>
</dbReference>
<evidence type="ECO:0000256" key="1">
    <source>
        <dbReference type="ARBA" id="ARBA00022723"/>
    </source>
</evidence>
<evidence type="ECO:0000256" key="6">
    <source>
        <dbReference type="ARBA" id="ARBA00023163"/>
    </source>
</evidence>
<dbReference type="STRING" id="278944.A0A4Z1JK26"/>
<dbReference type="Pfam" id="PF00067">
    <property type="entry name" value="p450"/>
    <property type="match status" value="1"/>
</dbReference>
<organism evidence="9 10">
    <name type="scientific">Botryotinia narcissicola</name>
    <dbReference type="NCBI Taxonomy" id="278944"/>
    <lineage>
        <taxon>Eukaryota</taxon>
        <taxon>Fungi</taxon>
        <taxon>Dikarya</taxon>
        <taxon>Ascomycota</taxon>
        <taxon>Pezizomycotina</taxon>
        <taxon>Leotiomycetes</taxon>
        <taxon>Helotiales</taxon>
        <taxon>Sclerotiniaceae</taxon>
        <taxon>Botryotinia</taxon>
    </lineage>
</organism>
<accession>A0A4Z1JK26</accession>
<evidence type="ECO:0000256" key="8">
    <source>
        <dbReference type="PIRSR" id="PIRSR602401-1"/>
    </source>
</evidence>
<feature type="binding site" description="axial binding residue" evidence="8">
    <location>
        <position position="382"/>
    </location>
    <ligand>
        <name>heme</name>
        <dbReference type="ChEBI" id="CHEBI:30413"/>
    </ligand>
    <ligandPart>
        <name>Fe</name>
        <dbReference type="ChEBI" id="CHEBI:18248"/>
    </ligandPart>
</feature>
<reference evidence="9 10" key="1">
    <citation type="submission" date="2017-12" db="EMBL/GenBank/DDBJ databases">
        <title>Comparative genomics of Botrytis spp.</title>
        <authorList>
            <person name="Valero-Jimenez C.A."/>
            <person name="Tapia P."/>
            <person name="Veloso J."/>
            <person name="Silva-Moreno E."/>
            <person name="Staats M."/>
            <person name="Valdes J.H."/>
            <person name="Van Kan J.A.L."/>
        </authorList>
    </citation>
    <scope>NUCLEOTIDE SEQUENCE [LARGE SCALE GENOMIC DNA]</scope>
    <source>
        <strain evidence="9 10">MUCL2120</strain>
    </source>
</reference>
<dbReference type="PANTHER" id="PTHR36206">
    <property type="entry name" value="ASPERCRYPTIN BIOSYNTHESIS CLUSTER-SPECIFIC TRANSCRIPTION REGULATOR ATNN-RELATED"/>
    <property type="match status" value="1"/>
</dbReference>
<dbReference type="PRINTS" id="PR00463">
    <property type="entry name" value="EP450I"/>
</dbReference>
<evidence type="ECO:0000256" key="5">
    <source>
        <dbReference type="ARBA" id="ARBA00023125"/>
    </source>
</evidence>
<dbReference type="InterPro" id="IPR036396">
    <property type="entry name" value="Cyt_P450_sf"/>
</dbReference>
<evidence type="ECO:0000313" key="9">
    <source>
        <dbReference type="EMBL" id="TGO69643.1"/>
    </source>
</evidence>